<evidence type="ECO:0000313" key="2">
    <source>
        <dbReference type="EMBL" id="RWA05433.1"/>
    </source>
</evidence>
<proteinExistence type="predicted"/>
<keyword evidence="3" id="KW-1185">Reference proteome</keyword>
<accession>A0A439CTE1</accession>
<organism evidence="2 3">
    <name type="scientific">Xylaria grammica</name>
    <dbReference type="NCBI Taxonomy" id="363999"/>
    <lineage>
        <taxon>Eukaryota</taxon>
        <taxon>Fungi</taxon>
        <taxon>Dikarya</taxon>
        <taxon>Ascomycota</taxon>
        <taxon>Pezizomycotina</taxon>
        <taxon>Sordariomycetes</taxon>
        <taxon>Xylariomycetidae</taxon>
        <taxon>Xylariales</taxon>
        <taxon>Xylariaceae</taxon>
        <taxon>Xylaria</taxon>
    </lineage>
</organism>
<comment type="caution">
    <text evidence="2">The sequence shown here is derived from an EMBL/GenBank/DDBJ whole genome shotgun (WGS) entry which is preliminary data.</text>
</comment>
<dbReference type="Proteomes" id="UP000286045">
    <property type="component" value="Unassembled WGS sequence"/>
</dbReference>
<evidence type="ECO:0000313" key="3">
    <source>
        <dbReference type="Proteomes" id="UP000286045"/>
    </source>
</evidence>
<feature type="compositionally biased region" description="Polar residues" evidence="1">
    <location>
        <begin position="178"/>
        <end position="196"/>
    </location>
</feature>
<name>A0A439CTE1_9PEZI</name>
<gene>
    <name evidence="2" type="ORF">EKO27_g9673</name>
</gene>
<dbReference type="AlphaFoldDB" id="A0A439CTE1"/>
<feature type="compositionally biased region" description="Polar residues" evidence="1">
    <location>
        <begin position="153"/>
        <end position="162"/>
    </location>
</feature>
<reference evidence="2 3" key="1">
    <citation type="submission" date="2018-12" db="EMBL/GenBank/DDBJ databases">
        <title>Draft genome sequence of Xylaria grammica IHI A82.</title>
        <authorList>
            <person name="Buettner E."/>
            <person name="Kellner H."/>
        </authorList>
    </citation>
    <scope>NUCLEOTIDE SEQUENCE [LARGE SCALE GENOMIC DNA]</scope>
    <source>
        <strain evidence="2 3">IHI A82</strain>
    </source>
</reference>
<feature type="region of interest" description="Disordered" evidence="1">
    <location>
        <begin position="137"/>
        <end position="222"/>
    </location>
</feature>
<evidence type="ECO:0000256" key="1">
    <source>
        <dbReference type="SAM" id="MobiDB-lite"/>
    </source>
</evidence>
<dbReference type="EMBL" id="RYZI01000440">
    <property type="protein sequence ID" value="RWA05433.1"/>
    <property type="molecule type" value="Genomic_DNA"/>
</dbReference>
<protein>
    <submittedName>
        <fullName evidence="2">Uncharacterized protein</fullName>
    </submittedName>
</protein>
<sequence>MSASSPHIDLLQDLVILGFPTAPVPSPTLTEADVVLHFSIQQLVQAAKFLFTPAPTSLSSLAKANVDAAVSLLLTVNPASPADDGGAAALATHLPHVDVIRRIAALGDPTTEQIADGVMRQSVTVLSQWASAVFERFTQESKPEPQPPVLSSDADSPTTTPAGSMAGPTPTADLHSESVPSDNQDPPTPSVRLSRSTPDRSTLRPFSPLRTRRSRHPQFFSP</sequence>